<dbReference type="Proteomes" id="UP000032142">
    <property type="component" value="Unassembled WGS sequence"/>
</dbReference>
<accession>A0A0B0NLH1</accession>
<keyword evidence="2" id="KW-1185">Reference proteome</keyword>
<protein>
    <submittedName>
        <fullName evidence="1">Uncharacterized protein</fullName>
    </submittedName>
</protein>
<gene>
    <name evidence="1" type="ORF">F383_17796</name>
</gene>
<name>A0A0B0NLH1_GOSAR</name>
<evidence type="ECO:0000313" key="2">
    <source>
        <dbReference type="Proteomes" id="UP000032142"/>
    </source>
</evidence>
<organism evidence="1 2">
    <name type="scientific">Gossypium arboreum</name>
    <name type="common">Tree cotton</name>
    <name type="synonym">Gossypium nanking</name>
    <dbReference type="NCBI Taxonomy" id="29729"/>
    <lineage>
        <taxon>Eukaryota</taxon>
        <taxon>Viridiplantae</taxon>
        <taxon>Streptophyta</taxon>
        <taxon>Embryophyta</taxon>
        <taxon>Tracheophyta</taxon>
        <taxon>Spermatophyta</taxon>
        <taxon>Magnoliopsida</taxon>
        <taxon>eudicotyledons</taxon>
        <taxon>Gunneridae</taxon>
        <taxon>Pentapetalae</taxon>
        <taxon>rosids</taxon>
        <taxon>malvids</taxon>
        <taxon>Malvales</taxon>
        <taxon>Malvaceae</taxon>
        <taxon>Malvoideae</taxon>
        <taxon>Gossypium</taxon>
    </lineage>
</organism>
<sequence>MPIENQPSELSRASIQGLTRAYAPPSTPPLTAAKNWKTFTFYHASKDTSEDITAVSALALIRAPIAAWYKAEVTASVEIRTTRDERVRRLECLWRLGFLKP</sequence>
<reference evidence="2" key="1">
    <citation type="submission" date="2014-09" db="EMBL/GenBank/DDBJ databases">
        <authorList>
            <person name="Mudge J."/>
            <person name="Ramaraj T."/>
            <person name="Lindquist I.E."/>
            <person name="Bharti A.K."/>
            <person name="Sundararajan A."/>
            <person name="Cameron C.T."/>
            <person name="Woodward J.E."/>
            <person name="May G.D."/>
            <person name="Brubaker C."/>
            <person name="Broadhvest J."/>
            <person name="Wilkins T.A."/>
        </authorList>
    </citation>
    <scope>NUCLEOTIDE SEQUENCE</scope>
    <source>
        <strain evidence="2">cv. AKA8401</strain>
    </source>
</reference>
<dbReference type="AlphaFoldDB" id="A0A0B0NLH1"/>
<dbReference type="EMBL" id="KN399758">
    <property type="protein sequence ID" value="KHG13507.1"/>
    <property type="molecule type" value="Genomic_DNA"/>
</dbReference>
<proteinExistence type="predicted"/>
<evidence type="ECO:0000313" key="1">
    <source>
        <dbReference type="EMBL" id="KHG13507.1"/>
    </source>
</evidence>